<protein>
    <submittedName>
        <fullName evidence="1">Uncharacterized protein</fullName>
    </submittedName>
</protein>
<gene>
    <name evidence="1" type="ORF">J8F10_24590</name>
</gene>
<organism evidence="1 2">
    <name type="scientific">Gemmata palustris</name>
    <dbReference type="NCBI Taxonomy" id="2822762"/>
    <lineage>
        <taxon>Bacteria</taxon>
        <taxon>Pseudomonadati</taxon>
        <taxon>Planctomycetota</taxon>
        <taxon>Planctomycetia</taxon>
        <taxon>Gemmatales</taxon>
        <taxon>Gemmataceae</taxon>
        <taxon>Gemmata</taxon>
    </lineage>
</organism>
<dbReference type="EMBL" id="JAGKQQ010000001">
    <property type="protein sequence ID" value="MBP3958439.1"/>
    <property type="molecule type" value="Genomic_DNA"/>
</dbReference>
<reference evidence="1 2" key="1">
    <citation type="submission" date="2021-04" db="EMBL/GenBank/DDBJ databases">
        <authorList>
            <person name="Ivanova A."/>
        </authorList>
    </citation>
    <scope>NUCLEOTIDE SEQUENCE [LARGE SCALE GENOMIC DNA]</scope>
    <source>
        <strain evidence="1 2">G18</strain>
    </source>
</reference>
<dbReference type="RefSeq" id="WP_210658429.1">
    <property type="nucleotide sequence ID" value="NZ_JAGKQQ010000001.1"/>
</dbReference>
<evidence type="ECO:0000313" key="1">
    <source>
        <dbReference type="EMBL" id="MBP3958439.1"/>
    </source>
</evidence>
<name>A0ABS5BXK2_9BACT</name>
<comment type="caution">
    <text evidence="1">The sequence shown here is derived from an EMBL/GenBank/DDBJ whole genome shotgun (WGS) entry which is preliminary data.</text>
</comment>
<accession>A0ABS5BXK2</accession>
<sequence>MADEQFYRSLPLEPAQGEIFSDVPHIHLRPPADQRATINVVREANTSKPDRRIFGLYSWPPAAGESPALPKSSVQGGAFHLEPPNSENVSAYCQISKAIVLNHECDLVPGRVPKHRFIAMIQPLSTIREDQTVATDSGPRLVRDIIRKNQNQARFFLPAIDGLLEESFVDLRRMSCVDPCFLRDSSKVACLSEVAFKALMAQIIFFLSQRDPVAPPTPTLGALLRHWKSKLLTKKGL</sequence>
<keyword evidence="2" id="KW-1185">Reference proteome</keyword>
<evidence type="ECO:0000313" key="2">
    <source>
        <dbReference type="Proteomes" id="UP000676565"/>
    </source>
</evidence>
<proteinExistence type="predicted"/>
<dbReference type="Proteomes" id="UP000676565">
    <property type="component" value="Unassembled WGS sequence"/>
</dbReference>